<dbReference type="InterPro" id="IPR029018">
    <property type="entry name" value="Hex-like_dom2"/>
</dbReference>
<dbReference type="Pfam" id="PF00728">
    <property type="entry name" value="Glyco_hydro_20"/>
    <property type="match status" value="1"/>
</dbReference>
<feature type="domain" description="Glycoside hydrolase family 20 catalytic" evidence="6">
    <location>
        <begin position="202"/>
        <end position="529"/>
    </location>
</feature>
<evidence type="ECO:0000313" key="9">
    <source>
        <dbReference type="Proteomes" id="UP000252914"/>
    </source>
</evidence>
<dbReference type="InterPro" id="IPR052764">
    <property type="entry name" value="GH20_Enzymes"/>
</dbReference>
<evidence type="ECO:0000313" key="8">
    <source>
        <dbReference type="EMBL" id="RCG20592.1"/>
    </source>
</evidence>
<evidence type="ECO:0000259" key="7">
    <source>
        <dbReference type="Pfam" id="PF02838"/>
    </source>
</evidence>
<feature type="active site" description="Proton donor" evidence="4">
    <location>
        <position position="345"/>
    </location>
</feature>
<dbReference type="AlphaFoldDB" id="A0A367ESC2"/>
<accession>A0A367ESC2</accession>
<evidence type="ECO:0000259" key="6">
    <source>
        <dbReference type="Pfam" id="PF00728"/>
    </source>
</evidence>
<feature type="domain" description="Beta-hexosaminidase bacterial type N-terminal" evidence="7">
    <location>
        <begin position="80"/>
        <end position="195"/>
    </location>
</feature>
<dbReference type="Pfam" id="PF02838">
    <property type="entry name" value="Glyco_hydro_20b"/>
    <property type="match status" value="1"/>
</dbReference>
<dbReference type="EMBL" id="QOIN01000047">
    <property type="protein sequence ID" value="RCG20592.1"/>
    <property type="molecule type" value="Genomic_DNA"/>
</dbReference>
<dbReference type="Proteomes" id="UP000252914">
    <property type="component" value="Unassembled WGS sequence"/>
</dbReference>
<dbReference type="PANTHER" id="PTHR43678">
    <property type="entry name" value="PUTATIVE (AFU_ORTHOLOGUE AFUA_2G00640)-RELATED"/>
    <property type="match status" value="1"/>
</dbReference>
<feature type="compositionally biased region" description="Low complexity" evidence="5">
    <location>
        <begin position="10"/>
        <end position="21"/>
    </location>
</feature>
<reference evidence="8 9" key="1">
    <citation type="submission" date="2018-06" db="EMBL/GenBank/DDBJ databases">
        <title>Streptomyces reniochalinae sp. nov. and Streptomyces diacarnus sp. nov. from marine sponges.</title>
        <authorList>
            <person name="Li L."/>
        </authorList>
    </citation>
    <scope>NUCLEOTIDE SEQUENCE [LARGE SCALE GENOMIC DNA]</scope>
    <source>
        <strain evidence="8 9">LHW51701</strain>
    </source>
</reference>
<feature type="region of interest" description="Disordered" evidence="5">
    <location>
        <begin position="41"/>
        <end position="83"/>
    </location>
</feature>
<evidence type="ECO:0000256" key="2">
    <source>
        <dbReference type="ARBA" id="ARBA00022801"/>
    </source>
</evidence>
<dbReference type="InterPro" id="IPR025705">
    <property type="entry name" value="Beta_hexosaminidase_sua/sub"/>
</dbReference>
<dbReference type="InterPro" id="IPR015883">
    <property type="entry name" value="Glyco_hydro_20_cat"/>
</dbReference>
<sequence>MGRNWRNKSGRSTAGTSGMAAGTSGTALAVALAVGLLGLTGCGGGEDSGDGGEGSPSASHADGGSQPPAPKGPDRVGAAPSVVPSVRDWKAVRGPGWERTKYTRVVTDSGSLKDEAKLLADELKVDVARGPARTGDIELKRDKKTKGGREGYELTSRDGKVTIASAGDAGVFYGTRTLLQTYRAQHRFAEGTVRDTPDRPQRGFSLDIARKYFSADWIKERIREMGDLKLNQLQLHLSDDQAFRIESDTHPEIVSDPHLTKNQVRDIVKLAESRHITVVPEIDSPGHLGAVIDAHPDLQLRGAGGQSPRGAIDIANPKAAGIVDDLLGEFADLFPGRYAHAGGDEYQALMSQNPEETYPGLAKEAKDKFGKKAKIQDLATDWLNDRAATLRKHHKMPQVWNDGMHRGGVVTPSKPRQVAYWTGREDGEREPEEYLKEGWQVVNMNDEYLYYVIGQPNNFTYPTGERIYKSWTPAVVRGTEPVPDKYAGADDIVGGRFAVWGDLADAQTTAQVADGIRLPLAATAQKLWDPQKPERSWSQFVKLVDRVD</sequence>
<feature type="region of interest" description="Disordered" evidence="5">
    <location>
        <begin position="1"/>
        <end position="21"/>
    </location>
</feature>
<dbReference type="GO" id="GO:0004563">
    <property type="term" value="F:beta-N-acetylhexosaminidase activity"/>
    <property type="evidence" value="ECO:0007669"/>
    <property type="project" value="InterPro"/>
</dbReference>
<dbReference type="CDD" id="cd06564">
    <property type="entry name" value="GH20_DspB_LnbB-like"/>
    <property type="match status" value="1"/>
</dbReference>
<protein>
    <submittedName>
        <fullName evidence="8">Beta-N-acetylglucosaminidase</fullName>
    </submittedName>
</protein>
<dbReference type="SUPFAM" id="SSF51445">
    <property type="entry name" value="(Trans)glycosidases"/>
    <property type="match status" value="1"/>
</dbReference>
<evidence type="ECO:0000256" key="4">
    <source>
        <dbReference type="PIRSR" id="PIRSR625705-1"/>
    </source>
</evidence>
<dbReference type="InterPro" id="IPR015882">
    <property type="entry name" value="HEX_bac_N"/>
</dbReference>
<dbReference type="PANTHER" id="PTHR43678:SF1">
    <property type="entry name" value="BETA-N-ACETYLHEXOSAMINIDASE"/>
    <property type="match status" value="1"/>
</dbReference>
<name>A0A367ESC2_9ACTN</name>
<evidence type="ECO:0000256" key="3">
    <source>
        <dbReference type="ARBA" id="ARBA00023295"/>
    </source>
</evidence>
<dbReference type="PRINTS" id="PR00738">
    <property type="entry name" value="GLHYDRLASE20"/>
</dbReference>
<evidence type="ECO:0000256" key="1">
    <source>
        <dbReference type="ARBA" id="ARBA00006285"/>
    </source>
</evidence>
<keyword evidence="3" id="KW-0326">Glycosidase</keyword>
<keyword evidence="2" id="KW-0378">Hydrolase</keyword>
<dbReference type="SUPFAM" id="SSF55545">
    <property type="entry name" value="beta-N-acetylhexosaminidase-like domain"/>
    <property type="match status" value="1"/>
</dbReference>
<comment type="caution">
    <text evidence="8">The sequence shown here is derived from an EMBL/GenBank/DDBJ whole genome shotgun (WGS) entry which is preliminary data.</text>
</comment>
<proteinExistence type="inferred from homology"/>
<dbReference type="InterPro" id="IPR017853">
    <property type="entry name" value="GH"/>
</dbReference>
<dbReference type="Gene3D" id="3.30.379.10">
    <property type="entry name" value="Chitobiase/beta-hexosaminidase domain 2-like"/>
    <property type="match status" value="1"/>
</dbReference>
<organism evidence="8 9">
    <name type="scientific">Streptomyces diacarni</name>
    <dbReference type="NCBI Taxonomy" id="2800381"/>
    <lineage>
        <taxon>Bacteria</taxon>
        <taxon>Bacillati</taxon>
        <taxon>Actinomycetota</taxon>
        <taxon>Actinomycetes</taxon>
        <taxon>Kitasatosporales</taxon>
        <taxon>Streptomycetaceae</taxon>
        <taxon>Streptomyces</taxon>
    </lineage>
</organism>
<keyword evidence="9" id="KW-1185">Reference proteome</keyword>
<evidence type="ECO:0000256" key="5">
    <source>
        <dbReference type="SAM" id="MobiDB-lite"/>
    </source>
</evidence>
<dbReference type="GO" id="GO:0005975">
    <property type="term" value="P:carbohydrate metabolic process"/>
    <property type="evidence" value="ECO:0007669"/>
    <property type="project" value="InterPro"/>
</dbReference>
<dbReference type="RefSeq" id="WP_114023360.1">
    <property type="nucleotide sequence ID" value="NZ_JBEYTF010000145.1"/>
</dbReference>
<comment type="similarity">
    <text evidence="1">Belongs to the glycosyl hydrolase 20 family.</text>
</comment>
<dbReference type="Gene3D" id="3.20.20.80">
    <property type="entry name" value="Glycosidases"/>
    <property type="match status" value="1"/>
</dbReference>
<gene>
    <name evidence="8" type="ORF">DTL70_19995</name>
</gene>
<feature type="compositionally biased region" description="Gly residues" evidence="5">
    <location>
        <begin position="41"/>
        <end position="54"/>
    </location>
</feature>